<evidence type="ECO:0000313" key="2">
    <source>
        <dbReference type="Proteomes" id="UP000887013"/>
    </source>
</evidence>
<accession>A0A8X6PQT0</accession>
<sequence>IASRSLTTYDITDPKYQMKSLGLTTVQPYELPVSRHTGAIAPFRRWRADVGNILLTLHRDVERTEVFNGLLSRAPPRVMTLKHQ</sequence>
<comment type="caution">
    <text evidence="1">The sequence shown here is derived from an EMBL/GenBank/DDBJ whole genome shotgun (WGS) entry which is preliminary data.</text>
</comment>
<evidence type="ECO:0000313" key="1">
    <source>
        <dbReference type="EMBL" id="GFT79525.1"/>
    </source>
</evidence>
<reference evidence="1" key="1">
    <citation type="submission" date="2020-08" db="EMBL/GenBank/DDBJ databases">
        <title>Multicomponent nature underlies the extraordinary mechanical properties of spider dragline silk.</title>
        <authorList>
            <person name="Kono N."/>
            <person name="Nakamura H."/>
            <person name="Mori M."/>
            <person name="Yoshida Y."/>
            <person name="Ohtoshi R."/>
            <person name="Malay A.D."/>
            <person name="Moran D.A.P."/>
            <person name="Tomita M."/>
            <person name="Numata K."/>
            <person name="Arakawa K."/>
        </authorList>
    </citation>
    <scope>NUCLEOTIDE SEQUENCE</scope>
</reference>
<feature type="non-terminal residue" evidence="1">
    <location>
        <position position="1"/>
    </location>
</feature>
<gene>
    <name evidence="1" type="ORF">NPIL_563751</name>
</gene>
<dbReference type="EMBL" id="BMAW01071757">
    <property type="protein sequence ID" value="GFT79525.1"/>
    <property type="molecule type" value="Genomic_DNA"/>
</dbReference>
<dbReference type="AlphaFoldDB" id="A0A8X6PQT0"/>
<protein>
    <submittedName>
        <fullName evidence="1">Uncharacterized protein</fullName>
    </submittedName>
</protein>
<keyword evidence="2" id="KW-1185">Reference proteome</keyword>
<name>A0A8X6PQT0_NEPPI</name>
<proteinExistence type="predicted"/>
<organism evidence="1 2">
    <name type="scientific">Nephila pilipes</name>
    <name type="common">Giant wood spider</name>
    <name type="synonym">Nephila maculata</name>
    <dbReference type="NCBI Taxonomy" id="299642"/>
    <lineage>
        <taxon>Eukaryota</taxon>
        <taxon>Metazoa</taxon>
        <taxon>Ecdysozoa</taxon>
        <taxon>Arthropoda</taxon>
        <taxon>Chelicerata</taxon>
        <taxon>Arachnida</taxon>
        <taxon>Araneae</taxon>
        <taxon>Araneomorphae</taxon>
        <taxon>Entelegynae</taxon>
        <taxon>Araneoidea</taxon>
        <taxon>Nephilidae</taxon>
        <taxon>Nephila</taxon>
    </lineage>
</organism>
<dbReference type="Proteomes" id="UP000887013">
    <property type="component" value="Unassembled WGS sequence"/>
</dbReference>